<dbReference type="SMART" id="SM00345">
    <property type="entry name" value="HTH_GNTR"/>
    <property type="match status" value="1"/>
</dbReference>
<dbReference type="PANTHER" id="PTHR43537">
    <property type="entry name" value="TRANSCRIPTIONAL REGULATOR, GNTR FAMILY"/>
    <property type="match status" value="1"/>
</dbReference>
<dbReference type="InterPro" id="IPR011711">
    <property type="entry name" value="GntR_C"/>
</dbReference>
<dbReference type="SUPFAM" id="SSF46785">
    <property type="entry name" value="Winged helix' DNA-binding domain"/>
    <property type="match status" value="1"/>
</dbReference>
<dbReference type="InterPro" id="IPR036390">
    <property type="entry name" value="WH_DNA-bd_sf"/>
</dbReference>
<dbReference type="InterPro" id="IPR000524">
    <property type="entry name" value="Tscrpt_reg_HTH_GntR"/>
</dbReference>
<dbReference type="AlphaFoldDB" id="A0A919VS89"/>
<name>A0A919VS89_9ACTN</name>
<keyword evidence="2" id="KW-0238">DNA-binding</keyword>
<keyword evidence="6" id="KW-1185">Reference proteome</keyword>
<proteinExistence type="predicted"/>
<evidence type="ECO:0000313" key="6">
    <source>
        <dbReference type="Proteomes" id="UP000680865"/>
    </source>
</evidence>
<dbReference type="Pfam" id="PF07729">
    <property type="entry name" value="FCD"/>
    <property type="match status" value="1"/>
</dbReference>
<dbReference type="Pfam" id="PF00392">
    <property type="entry name" value="GntR"/>
    <property type="match status" value="1"/>
</dbReference>
<dbReference type="PROSITE" id="PS50949">
    <property type="entry name" value="HTH_GNTR"/>
    <property type="match status" value="1"/>
</dbReference>
<dbReference type="GO" id="GO:0003700">
    <property type="term" value="F:DNA-binding transcription factor activity"/>
    <property type="evidence" value="ECO:0007669"/>
    <property type="project" value="InterPro"/>
</dbReference>
<organism evidence="5 6">
    <name type="scientific">Winogradskya consettensis</name>
    <dbReference type="NCBI Taxonomy" id="113560"/>
    <lineage>
        <taxon>Bacteria</taxon>
        <taxon>Bacillati</taxon>
        <taxon>Actinomycetota</taxon>
        <taxon>Actinomycetes</taxon>
        <taxon>Micromonosporales</taxon>
        <taxon>Micromonosporaceae</taxon>
        <taxon>Winogradskya</taxon>
    </lineage>
</organism>
<dbReference type="SUPFAM" id="SSF48008">
    <property type="entry name" value="GntR ligand-binding domain-like"/>
    <property type="match status" value="1"/>
</dbReference>
<dbReference type="InterPro" id="IPR036388">
    <property type="entry name" value="WH-like_DNA-bd_sf"/>
</dbReference>
<feature type="domain" description="HTH gntR-type" evidence="4">
    <location>
        <begin position="36"/>
        <end position="103"/>
    </location>
</feature>
<dbReference type="Gene3D" id="1.10.10.10">
    <property type="entry name" value="Winged helix-like DNA-binding domain superfamily/Winged helix DNA-binding domain"/>
    <property type="match status" value="1"/>
</dbReference>
<dbReference type="GO" id="GO:0003677">
    <property type="term" value="F:DNA binding"/>
    <property type="evidence" value="ECO:0007669"/>
    <property type="project" value="UniProtKB-KW"/>
</dbReference>
<accession>A0A919VS89</accession>
<protein>
    <submittedName>
        <fullName evidence="5">GntR family transcriptional regulator</fullName>
    </submittedName>
</protein>
<dbReference type="EMBL" id="BOQP01000028">
    <property type="protein sequence ID" value="GIM76899.1"/>
    <property type="molecule type" value="Genomic_DNA"/>
</dbReference>
<dbReference type="Proteomes" id="UP000680865">
    <property type="component" value="Unassembled WGS sequence"/>
</dbReference>
<sequence>METLPARMRIGEITSDVLPIPSLTSNISVVEKVGRNLLRDAAYERLRAAIVDGTLEPGVVLRSDDIAERLGLSKAPIRDALGRLASEGLVESKPQSFTRVTPLVEKDVRDAAAVVGAMHDLALRSVTLTPEQLDRMRTAGAHFAAAVRAGDLDAALDADDALHAVPVLACGNAAAAMTIERFTPLIRRAERLLWASPHGERSVRQHDELITALSNQDDDLVIAVNRTIWGRIHQGDNRATD</sequence>
<gene>
    <name evidence="5" type="ORF">Aco04nite_52770</name>
</gene>
<keyword evidence="1" id="KW-0805">Transcription regulation</keyword>
<evidence type="ECO:0000259" key="4">
    <source>
        <dbReference type="PROSITE" id="PS50949"/>
    </source>
</evidence>
<evidence type="ECO:0000256" key="1">
    <source>
        <dbReference type="ARBA" id="ARBA00023015"/>
    </source>
</evidence>
<evidence type="ECO:0000256" key="2">
    <source>
        <dbReference type="ARBA" id="ARBA00023125"/>
    </source>
</evidence>
<dbReference type="Gene3D" id="1.20.120.530">
    <property type="entry name" value="GntR ligand-binding domain-like"/>
    <property type="match status" value="1"/>
</dbReference>
<dbReference type="CDD" id="cd07377">
    <property type="entry name" value="WHTH_GntR"/>
    <property type="match status" value="1"/>
</dbReference>
<evidence type="ECO:0000313" key="5">
    <source>
        <dbReference type="EMBL" id="GIM76899.1"/>
    </source>
</evidence>
<dbReference type="PANTHER" id="PTHR43537:SF45">
    <property type="entry name" value="GNTR FAMILY REGULATORY PROTEIN"/>
    <property type="match status" value="1"/>
</dbReference>
<reference evidence="5" key="1">
    <citation type="submission" date="2021-03" db="EMBL/GenBank/DDBJ databases">
        <title>Whole genome shotgun sequence of Actinoplanes consettensis NBRC 14913.</title>
        <authorList>
            <person name="Komaki H."/>
            <person name="Tamura T."/>
        </authorList>
    </citation>
    <scope>NUCLEOTIDE SEQUENCE</scope>
    <source>
        <strain evidence="5">NBRC 14913</strain>
    </source>
</reference>
<keyword evidence="3" id="KW-0804">Transcription</keyword>
<evidence type="ECO:0000256" key="3">
    <source>
        <dbReference type="ARBA" id="ARBA00023163"/>
    </source>
</evidence>
<dbReference type="InterPro" id="IPR008920">
    <property type="entry name" value="TF_FadR/GntR_C"/>
</dbReference>
<comment type="caution">
    <text evidence="5">The sequence shown here is derived from an EMBL/GenBank/DDBJ whole genome shotgun (WGS) entry which is preliminary data.</text>
</comment>